<feature type="compositionally biased region" description="Pro residues" evidence="3">
    <location>
        <begin position="384"/>
        <end position="410"/>
    </location>
</feature>
<organism evidence="5 6">
    <name type="scientific">Kwoniella shivajii</name>
    <dbReference type="NCBI Taxonomy" id="564305"/>
    <lineage>
        <taxon>Eukaryota</taxon>
        <taxon>Fungi</taxon>
        <taxon>Dikarya</taxon>
        <taxon>Basidiomycota</taxon>
        <taxon>Agaricomycotina</taxon>
        <taxon>Tremellomycetes</taxon>
        <taxon>Tremellales</taxon>
        <taxon>Cryptococcaceae</taxon>
        <taxon>Kwoniella</taxon>
    </lineage>
</organism>
<dbReference type="RefSeq" id="XP_062789386.1">
    <property type="nucleotide sequence ID" value="XM_062933335.1"/>
</dbReference>
<name>A0ABZ1CSC5_9TREE</name>
<feature type="compositionally biased region" description="Pro residues" evidence="3">
    <location>
        <begin position="284"/>
        <end position="293"/>
    </location>
</feature>
<feature type="compositionally biased region" description="Pro residues" evidence="3">
    <location>
        <begin position="469"/>
        <end position="491"/>
    </location>
</feature>
<gene>
    <name evidence="5" type="ORF">IL334_001580</name>
</gene>
<feature type="compositionally biased region" description="Basic and acidic residues" evidence="3">
    <location>
        <begin position="77"/>
        <end position="104"/>
    </location>
</feature>
<feature type="domain" description="RRM" evidence="4">
    <location>
        <begin position="116"/>
        <end position="189"/>
    </location>
</feature>
<accession>A0ABZ1CSC5</accession>
<feature type="region of interest" description="Disordered" evidence="3">
    <location>
        <begin position="282"/>
        <end position="634"/>
    </location>
</feature>
<dbReference type="PROSITE" id="PS50102">
    <property type="entry name" value="RRM"/>
    <property type="match status" value="1"/>
</dbReference>
<dbReference type="InterPro" id="IPR035979">
    <property type="entry name" value="RBD_domain_sf"/>
</dbReference>
<dbReference type="Gene3D" id="3.30.70.330">
    <property type="match status" value="1"/>
</dbReference>
<feature type="compositionally biased region" description="Low complexity" evidence="3">
    <location>
        <begin position="584"/>
        <end position="598"/>
    </location>
</feature>
<dbReference type="SUPFAM" id="SSF54928">
    <property type="entry name" value="RNA-binding domain, RBD"/>
    <property type="match status" value="1"/>
</dbReference>
<dbReference type="SMART" id="SM00360">
    <property type="entry name" value="RRM"/>
    <property type="match status" value="2"/>
</dbReference>
<protein>
    <recommendedName>
        <fullName evidence="4">RRM domain-containing protein</fullName>
    </recommendedName>
</protein>
<evidence type="ECO:0000313" key="6">
    <source>
        <dbReference type="Proteomes" id="UP001329825"/>
    </source>
</evidence>
<dbReference type="PANTHER" id="PTHR48027">
    <property type="entry name" value="HETEROGENEOUS NUCLEAR RIBONUCLEOPROTEIN 87F-RELATED"/>
    <property type="match status" value="1"/>
</dbReference>
<feature type="compositionally biased region" description="Polar residues" evidence="3">
    <location>
        <begin position="525"/>
        <end position="546"/>
    </location>
</feature>
<dbReference type="InterPro" id="IPR052462">
    <property type="entry name" value="SLIRP/GR-RBP-like"/>
</dbReference>
<dbReference type="Pfam" id="PF00076">
    <property type="entry name" value="RRM_1"/>
    <property type="match status" value="1"/>
</dbReference>
<dbReference type="InterPro" id="IPR000504">
    <property type="entry name" value="RRM_dom"/>
</dbReference>
<feature type="compositionally biased region" description="Polar residues" evidence="3">
    <location>
        <begin position="18"/>
        <end position="37"/>
    </location>
</feature>
<evidence type="ECO:0000256" key="3">
    <source>
        <dbReference type="SAM" id="MobiDB-lite"/>
    </source>
</evidence>
<feature type="compositionally biased region" description="Pro residues" evidence="3">
    <location>
        <begin position="510"/>
        <end position="524"/>
    </location>
</feature>
<dbReference type="GeneID" id="87953711"/>
<reference evidence="5 6" key="1">
    <citation type="submission" date="2024-01" db="EMBL/GenBank/DDBJ databases">
        <title>Comparative genomics of Cryptococcus and Kwoniella reveals pathogenesis evolution and contrasting modes of karyotype evolution via chromosome fusion or intercentromeric recombination.</title>
        <authorList>
            <person name="Coelho M.A."/>
            <person name="David-Palma M."/>
            <person name="Shea T."/>
            <person name="Bowers K."/>
            <person name="McGinley-Smith S."/>
            <person name="Mohammad A.W."/>
            <person name="Gnirke A."/>
            <person name="Yurkov A.M."/>
            <person name="Nowrousian M."/>
            <person name="Sun S."/>
            <person name="Cuomo C.A."/>
            <person name="Heitman J."/>
        </authorList>
    </citation>
    <scope>NUCLEOTIDE SEQUENCE [LARGE SCALE GENOMIC DNA]</scope>
    <source>
        <strain evidence="5">CBS 11374</strain>
    </source>
</reference>
<dbReference type="EMBL" id="CP141882">
    <property type="protein sequence ID" value="WRT64646.1"/>
    <property type="molecule type" value="Genomic_DNA"/>
</dbReference>
<feature type="compositionally biased region" description="Pro residues" evidence="3">
    <location>
        <begin position="1"/>
        <end position="15"/>
    </location>
</feature>
<keyword evidence="6" id="KW-1185">Reference proteome</keyword>
<keyword evidence="1 2" id="KW-0694">RNA-binding</keyword>
<dbReference type="InterPro" id="IPR012677">
    <property type="entry name" value="Nucleotide-bd_a/b_plait_sf"/>
</dbReference>
<feature type="compositionally biased region" description="Gly residues" evidence="3">
    <location>
        <begin position="67"/>
        <end position="76"/>
    </location>
</feature>
<evidence type="ECO:0000256" key="2">
    <source>
        <dbReference type="PROSITE-ProRule" id="PRU00176"/>
    </source>
</evidence>
<feature type="compositionally biased region" description="Low complexity" evidence="3">
    <location>
        <begin position="547"/>
        <end position="556"/>
    </location>
</feature>
<feature type="compositionally biased region" description="Low complexity" evidence="3">
    <location>
        <begin position="606"/>
        <end position="618"/>
    </location>
</feature>
<dbReference type="PRINTS" id="PR01217">
    <property type="entry name" value="PRICHEXTENSN"/>
</dbReference>
<proteinExistence type="predicted"/>
<sequence>MSHIPPPPPFLPAPPTFNAFNDSQSQGYSQGGYNTSQNGGGSVDNGPPPSRDTFSDRRGKRGRGGRQRGGGEGRGGGGRDRGGDRDRERDRSPDRGRRRQENRSIEERVGAERICRTLFVRNVSYEADSAALQASFSTYGEIKTWYDRINERGIIFVTFFDLRSAQKARDGMHGLKAGDRSIDVHYSLPRDKDLIGDCDREKNQGSILIFVHPPRVISEYELGRMCEQFGDVKAIKPGREPAEKIVEYYDSRGSALFFDRMSNQPFQGGTLELKFIWDEKEEVLPPPPPPPVVERPFDRRSGEGPGYGEVRSGRQHPPGPPGGIGRDPRARSPIRGGRRESYPPGPGPGPGRYGELPPPVPQGEDRLEQARKVQQLLANLGGPSNPPPPTHGGPPPRSVPPPHMIPPPPNNQYTPRDTGYTPGPPPPPPLNGGGRNYQQQQQPPPLNPIFPPYPPSSNQAYNPTSSAPPSNPYSQPPAPSPYNPNPTPIPPSQNSYNPPHPPPHHNNQYNPPPTHTYNAPPPPQTLNQNYPPSIPMPQNQSQNSYNPSTPAQQSYSPYPPPPSHIGVASGSSSGPGAYPPPPGQGQNQGYGQNQNSYGYPPPPPRQQQQQEPRSNRQNGQAKDVGSLLAMLSNR</sequence>
<dbReference type="Proteomes" id="UP001329825">
    <property type="component" value="Chromosome 2"/>
</dbReference>
<feature type="compositionally biased region" description="Pro residues" evidence="3">
    <location>
        <begin position="442"/>
        <end position="455"/>
    </location>
</feature>
<evidence type="ECO:0000259" key="4">
    <source>
        <dbReference type="PROSITE" id="PS50102"/>
    </source>
</evidence>
<evidence type="ECO:0000256" key="1">
    <source>
        <dbReference type="ARBA" id="ARBA00022884"/>
    </source>
</evidence>
<feature type="region of interest" description="Disordered" evidence="3">
    <location>
        <begin position="1"/>
        <end position="104"/>
    </location>
</feature>
<dbReference type="CDD" id="cd12276">
    <property type="entry name" value="RRM2_MEI2_EAR1_like"/>
    <property type="match status" value="1"/>
</dbReference>
<evidence type="ECO:0000313" key="5">
    <source>
        <dbReference type="EMBL" id="WRT64646.1"/>
    </source>
</evidence>